<keyword evidence="6" id="KW-1185">Reference proteome</keyword>
<sequence length="590" mass="64650">MPAHETKEEQAEREVAAFVEHMNNLLAGDADLVEVIPLADPKTLFHQSHNGFLLAKLLNAIKPGTIDTGKLKAKAHKDNISTPGTTDAWDIAANNNAFLEACKKLNGVKIVNIGSDDILNESVDLVLGIVWQLIRYHLLESVNVVSHPELIRLLEKGETIATLLELSSEKILLRWFNYHLKRAGHKRTVSNFASDVSDSENYIVLMKQIAPRRCDHELLDAALKLSAADGDNYLESRATAVLKNAELLNSRKFVTAKDIAHGNARLNLAFTATLFNMNIGIRLPSEEEIAAIFDELDALKAKVAELEAIIAKGELEAKRLQTVGETLEETLHSEREANKQKLAEMKAALDDVTSKFASGASFSTHLEGKLKEAEAKLAAQEEAAGKQADEIRRHRDMLREALARHGSIIGERDALEARLKTLTDAHTLQKRQSVLAAEDLPPSSPSPYQVSQSGFISLGPHDALVNDLLGGYASALARAQDSATAYRNQQDATTLGLMELVQTHLQQIKLDGVDPSAVLQATLSGQPSLEALRKLIIQLMELSKAQAVKITTLDAALTKKSQMVELMTVKVREIAEELNAHKKVADPKKK</sequence>
<dbReference type="STRING" id="595528.A0A0D2WJM8"/>
<dbReference type="SMART" id="SM00033">
    <property type="entry name" value="CH"/>
    <property type="match status" value="2"/>
</dbReference>
<evidence type="ECO:0000256" key="2">
    <source>
        <dbReference type="ARBA" id="ARBA00023203"/>
    </source>
</evidence>
<dbReference type="eggNOG" id="KOG0046">
    <property type="taxonomic scope" value="Eukaryota"/>
</dbReference>
<dbReference type="SUPFAM" id="SSF47576">
    <property type="entry name" value="Calponin-homology domain, CH-domain"/>
    <property type="match status" value="1"/>
</dbReference>
<name>A0A0D2WJM8_CAPO3</name>
<feature type="domain" description="Calponin-homology (CH)" evidence="4">
    <location>
        <begin position="166"/>
        <end position="279"/>
    </location>
</feature>
<dbReference type="EMBL" id="KE346360">
    <property type="protein sequence ID" value="KJE89578.1"/>
    <property type="molecule type" value="Genomic_DNA"/>
</dbReference>
<dbReference type="PROSITE" id="PS50021">
    <property type="entry name" value="CH"/>
    <property type="match status" value="2"/>
</dbReference>
<keyword evidence="1" id="KW-0677">Repeat</keyword>
<reference evidence="6" key="1">
    <citation type="submission" date="2011-02" db="EMBL/GenBank/DDBJ databases">
        <title>The Genome Sequence of Capsaspora owczarzaki ATCC 30864.</title>
        <authorList>
            <person name="Russ C."/>
            <person name="Cuomo C."/>
            <person name="Burger G."/>
            <person name="Gray M.W."/>
            <person name="Holland P.W.H."/>
            <person name="King N."/>
            <person name="Lang F.B.F."/>
            <person name="Roger A.J."/>
            <person name="Ruiz-Trillo I."/>
            <person name="Young S.K."/>
            <person name="Zeng Q."/>
            <person name="Gargeya S."/>
            <person name="Alvarado L."/>
            <person name="Berlin A."/>
            <person name="Chapman S.B."/>
            <person name="Chen Z."/>
            <person name="Freedman E."/>
            <person name="Gellesch M."/>
            <person name="Goldberg J."/>
            <person name="Griggs A."/>
            <person name="Gujja S."/>
            <person name="Heilman E."/>
            <person name="Heiman D."/>
            <person name="Howarth C."/>
            <person name="Mehta T."/>
            <person name="Neiman D."/>
            <person name="Pearson M."/>
            <person name="Roberts A."/>
            <person name="Saif S."/>
            <person name="Shea T."/>
            <person name="Shenoy N."/>
            <person name="Sisk P."/>
            <person name="Stolte C."/>
            <person name="Sykes S."/>
            <person name="White J."/>
            <person name="Yandava C."/>
            <person name="Haas B."/>
            <person name="Nusbaum C."/>
            <person name="Birren B."/>
        </authorList>
    </citation>
    <scope>NUCLEOTIDE SEQUENCE</scope>
    <source>
        <strain evidence="6">ATCC 30864</strain>
    </source>
</reference>
<keyword evidence="3" id="KW-0175">Coiled coil</keyword>
<evidence type="ECO:0000256" key="1">
    <source>
        <dbReference type="ARBA" id="ARBA00022737"/>
    </source>
</evidence>
<feature type="coiled-coil region" evidence="3">
    <location>
        <begin position="289"/>
        <end position="390"/>
    </location>
</feature>
<feature type="domain" description="Calponin-homology (CH)" evidence="4">
    <location>
        <begin position="12"/>
        <end position="138"/>
    </location>
</feature>
<dbReference type="OMA" id="FIMFINS"/>
<dbReference type="AlphaFoldDB" id="A0A0D2WJM8"/>
<keyword evidence="2" id="KW-0009">Actin-binding</keyword>
<dbReference type="CDD" id="cd21217">
    <property type="entry name" value="CH_PLS_FIM_rpt1"/>
    <property type="match status" value="1"/>
</dbReference>
<dbReference type="InParanoid" id="A0A0D2WJM8"/>
<protein>
    <submittedName>
        <fullName evidence="5">Actin-bundling protein Sac6</fullName>
    </submittedName>
</protein>
<dbReference type="FunFam" id="1.10.418.10:FF:000042">
    <property type="entry name" value="Fimbrin, putative"/>
    <property type="match status" value="1"/>
</dbReference>
<proteinExistence type="predicted"/>
<dbReference type="InterPro" id="IPR036872">
    <property type="entry name" value="CH_dom_sf"/>
</dbReference>
<dbReference type="PhylomeDB" id="A0A0D2WJM8"/>
<dbReference type="GO" id="GO:0051015">
    <property type="term" value="F:actin filament binding"/>
    <property type="evidence" value="ECO:0007669"/>
    <property type="project" value="InterPro"/>
</dbReference>
<organism evidence="5 6">
    <name type="scientific">Capsaspora owczarzaki (strain ATCC 30864)</name>
    <dbReference type="NCBI Taxonomy" id="595528"/>
    <lineage>
        <taxon>Eukaryota</taxon>
        <taxon>Filasterea</taxon>
        <taxon>Capsaspora</taxon>
    </lineage>
</organism>
<dbReference type="OrthoDB" id="10017054at2759"/>
<dbReference type="Pfam" id="PF00307">
    <property type="entry name" value="CH"/>
    <property type="match status" value="2"/>
</dbReference>
<evidence type="ECO:0000259" key="4">
    <source>
        <dbReference type="PROSITE" id="PS50021"/>
    </source>
</evidence>
<evidence type="ECO:0000313" key="6">
    <source>
        <dbReference type="Proteomes" id="UP000008743"/>
    </source>
</evidence>
<dbReference type="Gene3D" id="1.10.418.10">
    <property type="entry name" value="Calponin-like domain"/>
    <property type="match status" value="2"/>
</dbReference>
<evidence type="ECO:0000256" key="3">
    <source>
        <dbReference type="SAM" id="Coils"/>
    </source>
</evidence>
<dbReference type="GO" id="GO:0005737">
    <property type="term" value="C:cytoplasm"/>
    <property type="evidence" value="ECO:0007669"/>
    <property type="project" value="TreeGrafter"/>
</dbReference>
<dbReference type="PANTHER" id="PTHR19961">
    <property type="entry name" value="FIMBRIN/PLASTIN"/>
    <property type="match status" value="1"/>
</dbReference>
<dbReference type="RefSeq" id="XP_004365892.1">
    <property type="nucleotide sequence ID" value="XM_004365835.2"/>
</dbReference>
<dbReference type="Proteomes" id="UP000008743">
    <property type="component" value="Unassembled WGS sequence"/>
</dbReference>
<dbReference type="GO" id="GO:0051639">
    <property type="term" value="P:actin filament network formation"/>
    <property type="evidence" value="ECO:0007669"/>
    <property type="project" value="TreeGrafter"/>
</dbReference>
<dbReference type="GO" id="GO:0051017">
    <property type="term" value="P:actin filament bundle assembly"/>
    <property type="evidence" value="ECO:0007669"/>
    <property type="project" value="InterPro"/>
</dbReference>
<gene>
    <name evidence="5" type="ORF">CAOG_001021</name>
</gene>
<dbReference type="PANTHER" id="PTHR19961:SF18">
    <property type="entry name" value="FI19014P1"/>
    <property type="match status" value="1"/>
</dbReference>
<dbReference type="InterPro" id="IPR001715">
    <property type="entry name" value="CH_dom"/>
</dbReference>
<dbReference type="InterPro" id="IPR039959">
    <property type="entry name" value="Fimbrin/Plastin"/>
</dbReference>
<accession>A0A0D2WJM8</accession>
<dbReference type="GO" id="GO:0032432">
    <property type="term" value="C:actin filament bundle"/>
    <property type="evidence" value="ECO:0007669"/>
    <property type="project" value="TreeGrafter"/>
</dbReference>
<dbReference type="GO" id="GO:0005884">
    <property type="term" value="C:actin filament"/>
    <property type="evidence" value="ECO:0007669"/>
    <property type="project" value="TreeGrafter"/>
</dbReference>
<evidence type="ECO:0000313" key="5">
    <source>
        <dbReference type="EMBL" id="KJE89578.1"/>
    </source>
</evidence>